<evidence type="ECO:0000313" key="6">
    <source>
        <dbReference type="EMBL" id="KAB7836901.1"/>
    </source>
</evidence>
<protein>
    <submittedName>
        <fullName evidence="6">GNAT family N-acetyltransferase</fullName>
    </submittedName>
</protein>
<dbReference type="InterPro" id="IPR025559">
    <property type="entry name" value="Eis_dom"/>
</dbReference>
<dbReference type="CDD" id="cd04301">
    <property type="entry name" value="NAT_SF"/>
    <property type="match status" value="1"/>
</dbReference>
<comment type="subunit">
    <text evidence="4">Homohexamer; trimer of dimers.</text>
</comment>
<organism evidence="6 7">
    <name type="scientific">Streptomyces mobaraensis</name>
    <name type="common">Streptoverticillium mobaraense</name>
    <dbReference type="NCBI Taxonomy" id="35621"/>
    <lineage>
        <taxon>Bacteria</taxon>
        <taxon>Bacillati</taxon>
        <taxon>Actinomycetota</taxon>
        <taxon>Actinomycetes</taxon>
        <taxon>Kitasatosporales</taxon>
        <taxon>Streptomycetaceae</taxon>
        <taxon>Streptomyces</taxon>
    </lineage>
</organism>
<dbReference type="HAMAP" id="MF_01812">
    <property type="entry name" value="Eis"/>
    <property type="match status" value="1"/>
</dbReference>
<gene>
    <name evidence="6" type="ORF">FRZ00_24285</name>
</gene>
<evidence type="ECO:0000259" key="5">
    <source>
        <dbReference type="PROSITE" id="PS51186"/>
    </source>
</evidence>
<dbReference type="PANTHER" id="PTHR37817:SF1">
    <property type="entry name" value="N-ACETYLTRANSFERASE EIS"/>
    <property type="match status" value="1"/>
</dbReference>
<dbReference type="Pfam" id="PF13527">
    <property type="entry name" value="Acetyltransf_9"/>
    <property type="match status" value="1"/>
</dbReference>
<dbReference type="RefSeq" id="WP_152264935.1">
    <property type="nucleotide sequence ID" value="NZ_VOKX01000098.1"/>
</dbReference>
<evidence type="ECO:0000256" key="1">
    <source>
        <dbReference type="ARBA" id="ARBA00009213"/>
    </source>
</evidence>
<comment type="similarity">
    <text evidence="1 4">Belongs to the acetyltransferase Eis family.</text>
</comment>
<dbReference type="Pfam" id="PF17668">
    <property type="entry name" value="Acetyltransf_17"/>
    <property type="match status" value="1"/>
</dbReference>
<accession>A0A5N5W2J6</accession>
<dbReference type="InterPro" id="IPR041380">
    <property type="entry name" value="Acetyltransf_17"/>
</dbReference>
<dbReference type="InterPro" id="IPR022902">
    <property type="entry name" value="NAcTrfase_Eis"/>
</dbReference>
<comment type="caution">
    <text evidence="4">Lacks conserved residue(s) required for the propagation of feature annotation.</text>
</comment>
<name>A0A5N5W2J6_STRMB</name>
<dbReference type="PANTHER" id="PTHR37817">
    <property type="entry name" value="N-ACETYLTRANSFERASE EIS"/>
    <property type="match status" value="1"/>
</dbReference>
<proteinExistence type="inferred from homology"/>
<reference evidence="6 7" key="1">
    <citation type="journal article" date="2019" name="Microb. Cell Fact.">
        <title>Exploring novel herbicidin analogues by transcriptional regulator overexpression and MS/MS molecular networking.</title>
        <authorList>
            <person name="Shi Y."/>
            <person name="Gu R."/>
            <person name="Li Y."/>
            <person name="Wang X."/>
            <person name="Ren W."/>
            <person name="Li X."/>
            <person name="Wang L."/>
            <person name="Xie Y."/>
            <person name="Hong B."/>
        </authorList>
    </citation>
    <scope>NUCLEOTIDE SEQUENCE [LARGE SCALE GENOMIC DNA]</scope>
    <source>
        <strain evidence="6 7">US-43</strain>
    </source>
</reference>
<dbReference type="PROSITE" id="PS51186">
    <property type="entry name" value="GNAT"/>
    <property type="match status" value="1"/>
</dbReference>
<dbReference type="SUPFAM" id="SSF55718">
    <property type="entry name" value="SCP-like"/>
    <property type="match status" value="1"/>
</dbReference>
<dbReference type="Pfam" id="PF13530">
    <property type="entry name" value="SCP2_2"/>
    <property type="match status" value="1"/>
</dbReference>
<dbReference type="GO" id="GO:0030649">
    <property type="term" value="P:aminoglycoside antibiotic catabolic process"/>
    <property type="evidence" value="ECO:0007669"/>
    <property type="project" value="TreeGrafter"/>
</dbReference>
<dbReference type="Proteomes" id="UP000327000">
    <property type="component" value="Unassembled WGS sequence"/>
</dbReference>
<sequence length="405" mass="44176">MTTLEFRRIPEAHLDRALDLTYLAFEESADAERRERHREMLLGAERVGAYDGDDLVGMLAARPLLLSVPGGELPCAGVMFVSVSPGHRGRGVLRGLIGELWSRCRAAGQPLAALWAADAGLYGRFGFGAATHVYGVEIDSDRPLALRIEPADLPVHFVDPEDAPALLAPLHAAHRRRRAGRVARDNAWWRTRTLPETEDDAPHLSPPRVVTLGTPPVGYAVYRTGDGRDVPGTPDGIVAVSELEADTPEAAAALWRHLVSIDRTERVRAWGRPLDDPLLHFAADRDQVRVTREIPALWLRVLDAPTALKSRSWSAPCDLVLEITDSRAAERLRLTAGPDGATVTRTDEAPDLTFDVRELAACYLGGTGLRDLARAGLVTEHTPGAVARLDAALRTEYPAHTVDEF</sequence>
<feature type="binding site" evidence="4">
    <location>
        <begin position="89"/>
        <end position="94"/>
    </location>
    <ligand>
        <name>acetyl-CoA</name>
        <dbReference type="ChEBI" id="CHEBI:57288"/>
    </ligand>
</feature>
<dbReference type="InterPro" id="IPR000182">
    <property type="entry name" value="GNAT_dom"/>
</dbReference>
<dbReference type="Gene3D" id="3.40.630.30">
    <property type="match status" value="2"/>
</dbReference>
<feature type="binding site" evidence="4">
    <location>
        <begin position="81"/>
        <end position="83"/>
    </location>
    <ligand>
        <name>acetyl-CoA</name>
        <dbReference type="ChEBI" id="CHEBI:57288"/>
    </ligand>
</feature>
<keyword evidence="3 4" id="KW-0012">Acyltransferase</keyword>
<keyword evidence="7" id="KW-1185">Reference proteome</keyword>
<feature type="active site" description="Proton donor" evidence="4">
    <location>
        <position position="122"/>
    </location>
</feature>
<dbReference type="AlphaFoldDB" id="A0A5N5W2J6"/>
<dbReference type="SUPFAM" id="SSF55729">
    <property type="entry name" value="Acyl-CoA N-acyltransferases (Nat)"/>
    <property type="match status" value="1"/>
</dbReference>
<dbReference type="OrthoDB" id="8399956at2"/>
<comment type="caution">
    <text evidence="6">The sequence shown here is derived from an EMBL/GenBank/DDBJ whole genome shotgun (WGS) entry which is preliminary data.</text>
</comment>
<keyword evidence="2 4" id="KW-0808">Transferase</keyword>
<dbReference type="EMBL" id="VOKX01000098">
    <property type="protein sequence ID" value="KAB7836901.1"/>
    <property type="molecule type" value="Genomic_DNA"/>
</dbReference>
<evidence type="ECO:0000256" key="2">
    <source>
        <dbReference type="ARBA" id="ARBA00022679"/>
    </source>
</evidence>
<evidence type="ECO:0000256" key="4">
    <source>
        <dbReference type="HAMAP-Rule" id="MF_01812"/>
    </source>
</evidence>
<evidence type="ECO:0000256" key="3">
    <source>
        <dbReference type="ARBA" id="ARBA00023315"/>
    </source>
</evidence>
<dbReference type="InterPro" id="IPR051554">
    <property type="entry name" value="Acetyltransferase_Eis"/>
</dbReference>
<dbReference type="InterPro" id="IPR036527">
    <property type="entry name" value="SCP2_sterol-bd_dom_sf"/>
</dbReference>
<dbReference type="NCBIfam" id="NF002367">
    <property type="entry name" value="PRK01346.1-4"/>
    <property type="match status" value="1"/>
</dbReference>
<evidence type="ECO:0000313" key="7">
    <source>
        <dbReference type="Proteomes" id="UP000327000"/>
    </source>
</evidence>
<dbReference type="Gene3D" id="3.30.1050.10">
    <property type="entry name" value="SCP2 sterol-binding domain"/>
    <property type="match status" value="1"/>
</dbReference>
<feature type="domain" description="N-acetyltransferase" evidence="5">
    <location>
        <begin position="4"/>
        <end position="149"/>
    </location>
</feature>
<dbReference type="InterPro" id="IPR016181">
    <property type="entry name" value="Acyl_CoA_acyltransferase"/>
</dbReference>
<feature type="active site" description="Proton acceptor; via carboxylate" evidence="4">
    <location>
        <position position="405"/>
    </location>
</feature>
<dbReference type="GO" id="GO:0034069">
    <property type="term" value="F:aminoglycoside N-acetyltransferase activity"/>
    <property type="evidence" value="ECO:0007669"/>
    <property type="project" value="TreeGrafter"/>
</dbReference>